<name>A0A0F8VXT8_9ZZZZ</name>
<proteinExistence type="predicted"/>
<sequence>MELREVARLLEMVAPELAGRPMDPPSPWATPLEPDAGSWEFYIWYLSQRVSEPLDHLIGAAVEMDRLGLFPRHLRNIVGPDPSLTVPSRVVRKLFIRATHSDETFRARLARSFARIVAVFGPFMIDGGPNCRAVALRLQCMISCDDGRCMVPLPSFRRLGVDRPQPASFAERSSPLGPRTGFLPPLDDSGRPVGETPQEYRWNLLRNTPGHDPAAPTNLGTDCALCGVRFPVEQRSDERFCPECRPCGPVSGGIAAPV</sequence>
<feature type="region of interest" description="Disordered" evidence="1">
    <location>
        <begin position="166"/>
        <end position="195"/>
    </location>
</feature>
<dbReference type="AlphaFoldDB" id="A0A0F8VXT8"/>
<accession>A0A0F8VXT8</accession>
<evidence type="ECO:0000256" key="1">
    <source>
        <dbReference type="SAM" id="MobiDB-lite"/>
    </source>
</evidence>
<dbReference type="EMBL" id="LAZR01068695">
    <property type="protein sequence ID" value="KKK49157.1"/>
    <property type="molecule type" value="Genomic_DNA"/>
</dbReference>
<evidence type="ECO:0000313" key="2">
    <source>
        <dbReference type="EMBL" id="KKK49157.1"/>
    </source>
</evidence>
<feature type="non-terminal residue" evidence="2">
    <location>
        <position position="258"/>
    </location>
</feature>
<reference evidence="2" key="1">
    <citation type="journal article" date="2015" name="Nature">
        <title>Complex archaea that bridge the gap between prokaryotes and eukaryotes.</title>
        <authorList>
            <person name="Spang A."/>
            <person name="Saw J.H."/>
            <person name="Jorgensen S.L."/>
            <person name="Zaremba-Niedzwiedzka K."/>
            <person name="Martijn J."/>
            <person name="Lind A.E."/>
            <person name="van Eijk R."/>
            <person name="Schleper C."/>
            <person name="Guy L."/>
            <person name="Ettema T.J."/>
        </authorList>
    </citation>
    <scope>NUCLEOTIDE SEQUENCE</scope>
</reference>
<gene>
    <name evidence="2" type="ORF">LCGC14_3137870</name>
</gene>
<comment type="caution">
    <text evidence="2">The sequence shown here is derived from an EMBL/GenBank/DDBJ whole genome shotgun (WGS) entry which is preliminary data.</text>
</comment>
<organism evidence="2">
    <name type="scientific">marine sediment metagenome</name>
    <dbReference type="NCBI Taxonomy" id="412755"/>
    <lineage>
        <taxon>unclassified sequences</taxon>
        <taxon>metagenomes</taxon>
        <taxon>ecological metagenomes</taxon>
    </lineage>
</organism>
<protein>
    <submittedName>
        <fullName evidence="2">Uncharacterized protein</fullName>
    </submittedName>
</protein>